<dbReference type="SUPFAM" id="SSF58104">
    <property type="entry name" value="Methyl-accepting chemotaxis protein (MCP) signaling domain"/>
    <property type="match status" value="1"/>
</dbReference>
<dbReference type="InterPro" id="IPR004090">
    <property type="entry name" value="Chemotax_Me-accpt_rcpt"/>
</dbReference>
<dbReference type="SMART" id="SM00283">
    <property type="entry name" value="MA"/>
    <property type="match status" value="1"/>
</dbReference>
<gene>
    <name evidence="7" type="ORF">Helico6505_1150</name>
</gene>
<evidence type="ECO:0000259" key="6">
    <source>
        <dbReference type="PROSITE" id="PS50111"/>
    </source>
</evidence>
<dbReference type="PANTHER" id="PTHR32089:SF112">
    <property type="entry name" value="LYSOZYME-LIKE PROTEIN-RELATED"/>
    <property type="match status" value="1"/>
</dbReference>
<keyword evidence="5" id="KW-0812">Transmembrane</keyword>
<dbReference type="Pfam" id="PF00015">
    <property type="entry name" value="MCPsignal"/>
    <property type="match status" value="1"/>
</dbReference>
<evidence type="ECO:0000256" key="5">
    <source>
        <dbReference type="SAM" id="Phobius"/>
    </source>
</evidence>
<dbReference type="CDD" id="cd11386">
    <property type="entry name" value="MCP_signal"/>
    <property type="match status" value="1"/>
</dbReference>
<feature type="coiled-coil region" evidence="4">
    <location>
        <begin position="523"/>
        <end position="550"/>
    </location>
</feature>
<dbReference type="PROSITE" id="PS50111">
    <property type="entry name" value="CHEMOTAXIS_TRANSDUC_2"/>
    <property type="match status" value="1"/>
</dbReference>
<dbReference type="GO" id="GO:0016020">
    <property type="term" value="C:membrane"/>
    <property type="evidence" value="ECO:0007669"/>
    <property type="project" value="InterPro"/>
</dbReference>
<proteinExistence type="inferred from homology"/>
<dbReference type="AlphaFoldDB" id="A0A650EKY0"/>
<dbReference type="Gene3D" id="1.10.287.950">
    <property type="entry name" value="Methyl-accepting chemotaxis protein"/>
    <property type="match status" value="1"/>
</dbReference>
<keyword evidence="5" id="KW-0472">Membrane</keyword>
<dbReference type="PRINTS" id="PR00260">
    <property type="entry name" value="CHEMTRNSDUCR"/>
</dbReference>
<sequence length="556" mass="61189">MSSKADVQPKKKVSVSFMLSFGFGILVILVCIIVFVSLNRVNNIIVSLNEINDVNAQAQRYAINFRGSVHDRAIAIRDVVLIDEDDTQGLQKLMQQISNLEKFYKDSEDMMEERFLKTNLLEDHQRAILNEISATQAKAIPLIVQVTQAKLAGDTKKAREILYTLSPYFVQWLAQINEFIDDEENANSELTKDLRELVDRFKILLYVLLGFAIIFGVGIATTVIRGLLRMLGGEPHKASAIVAKIANGNLSEPVHYHGGKDSMLYSIASMQEHLKETVKSISASSYQISESASIVSKTSHEAQNAANEQSHHSNLIAQKLQEMHQVVANISDIAKQTEENSSKTVDISVEGMKTIGETAEEIGKITEMISVSANNIRELQQQSVEISNSANLIAEIADQTNLLALNAAIEAARAGEHGRGFAVVADEVRKLAERTAGTTMEISSAISLIQESIGTSVASIEEIVPQIDKGQKLIMDSVQILESIQDQAKDSFEKAKIVASSSLEQGNTMASITHDMENISKLSNDTSLSLQNANKRIDELERISQTLKDNVAFFKV</sequence>
<dbReference type="GO" id="GO:0006935">
    <property type="term" value="P:chemotaxis"/>
    <property type="evidence" value="ECO:0007669"/>
    <property type="project" value="InterPro"/>
</dbReference>
<feature type="domain" description="Methyl-accepting transducer" evidence="6">
    <location>
        <begin position="284"/>
        <end position="520"/>
    </location>
</feature>
<dbReference type="EMBL" id="MN577568">
    <property type="protein sequence ID" value="QGT50283.1"/>
    <property type="molecule type" value="Genomic_DNA"/>
</dbReference>
<dbReference type="GO" id="GO:0007165">
    <property type="term" value="P:signal transduction"/>
    <property type="evidence" value="ECO:0007669"/>
    <property type="project" value="UniProtKB-KW"/>
</dbReference>
<dbReference type="PANTHER" id="PTHR32089">
    <property type="entry name" value="METHYL-ACCEPTING CHEMOTAXIS PROTEIN MCPB"/>
    <property type="match status" value="1"/>
</dbReference>
<evidence type="ECO:0000256" key="4">
    <source>
        <dbReference type="SAM" id="Coils"/>
    </source>
</evidence>
<keyword evidence="4" id="KW-0175">Coiled coil</keyword>
<keyword evidence="5" id="KW-1133">Transmembrane helix</keyword>
<feature type="transmembrane region" description="Helical" evidence="5">
    <location>
        <begin position="15"/>
        <end position="38"/>
    </location>
</feature>
<protein>
    <submittedName>
        <fullName evidence="7">Methyl-accepting chemotaxis protein</fullName>
    </submittedName>
</protein>
<evidence type="ECO:0000256" key="2">
    <source>
        <dbReference type="ARBA" id="ARBA00029447"/>
    </source>
</evidence>
<feature type="transmembrane region" description="Helical" evidence="5">
    <location>
        <begin position="203"/>
        <end position="228"/>
    </location>
</feature>
<name>A0A650EKY0_9HELI</name>
<dbReference type="InterPro" id="IPR004089">
    <property type="entry name" value="MCPsignal_dom"/>
</dbReference>
<evidence type="ECO:0000313" key="7">
    <source>
        <dbReference type="EMBL" id="QGT50283.1"/>
    </source>
</evidence>
<evidence type="ECO:0000256" key="1">
    <source>
        <dbReference type="ARBA" id="ARBA00023224"/>
    </source>
</evidence>
<evidence type="ECO:0000256" key="3">
    <source>
        <dbReference type="PROSITE-ProRule" id="PRU00284"/>
    </source>
</evidence>
<accession>A0A650EKY0</accession>
<keyword evidence="1 3" id="KW-0807">Transducer</keyword>
<reference evidence="7" key="1">
    <citation type="journal article" date="2020" name="J. ISSAAS">
        <title>Lactobacilli and other gastrointestinal microbiota of Peromyscus leucopus, reservoir host for agents of Lyme disease and other zoonoses in North America.</title>
        <authorList>
            <person name="Milovic A."/>
            <person name="Bassam K."/>
            <person name="Shao H."/>
            <person name="Chatzistamou I."/>
            <person name="Tufts D.M."/>
            <person name="Diuk-Wasser M."/>
            <person name="Barbour A.G."/>
        </authorList>
    </citation>
    <scope>NUCLEOTIDE SEQUENCE</scope>
    <source>
        <strain evidence="7">LL4</strain>
    </source>
</reference>
<dbReference type="GO" id="GO:0004888">
    <property type="term" value="F:transmembrane signaling receptor activity"/>
    <property type="evidence" value="ECO:0007669"/>
    <property type="project" value="InterPro"/>
</dbReference>
<organism evidence="7">
    <name type="scientific">uncultured Helicobacter sp</name>
    <dbReference type="NCBI Taxonomy" id="175537"/>
    <lineage>
        <taxon>Bacteria</taxon>
        <taxon>Pseudomonadati</taxon>
        <taxon>Campylobacterota</taxon>
        <taxon>Epsilonproteobacteria</taxon>
        <taxon>Campylobacterales</taxon>
        <taxon>Helicobacteraceae</taxon>
        <taxon>Helicobacter</taxon>
        <taxon>environmental samples</taxon>
    </lineage>
</organism>
<comment type="similarity">
    <text evidence="2">Belongs to the methyl-accepting chemotaxis (MCP) protein family.</text>
</comment>